<evidence type="ECO:0000256" key="1">
    <source>
        <dbReference type="SAM" id="MobiDB-lite"/>
    </source>
</evidence>
<sequence>MDRRILRSLSCNGSGKNPPPSSPAAVSRSASSGGIGSKDDDAAGERKALLPRQPAGGMARKGRKGPKRRVQWKDRHGSKLIDVREFQPRYVENRHPHSHFVSSQNALVQLLMIDATR</sequence>
<dbReference type="EMBL" id="CAJGYO010000002">
    <property type="protein sequence ID" value="CAD6209476.1"/>
    <property type="molecule type" value="Genomic_DNA"/>
</dbReference>
<dbReference type="Proteomes" id="UP000604825">
    <property type="component" value="Unassembled WGS sequence"/>
</dbReference>
<name>A0A811MQZ5_9POAL</name>
<feature type="region of interest" description="Disordered" evidence="1">
    <location>
        <begin position="1"/>
        <end position="74"/>
    </location>
</feature>
<gene>
    <name evidence="2" type="ORF">NCGR_LOCUS5681</name>
</gene>
<dbReference type="OrthoDB" id="773814at2759"/>
<accession>A0A811MQZ5</accession>
<protein>
    <submittedName>
        <fullName evidence="2">Uncharacterized protein</fullName>
    </submittedName>
</protein>
<feature type="compositionally biased region" description="Basic residues" evidence="1">
    <location>
        <begin position="60"/>
        <end position="70"/>
    </location>
</feature>
<reference evidence="2" key="1">
    <citation type="submission" date="2020-10" db="EMBL/GenBank/DDBJ databases">
        <authorList>
            <person name="Han B."/>
            <person name="Lu T."/>
            <person name="Zhao Q."/>
            <person name="Huang X."/>
            <person name="Zhao Y."/>
        </authorList>
    </citation>
    <scope>NUCLEOTIDE SEQUENCE</scope>
</reference>
<comment type="caution">
    <text evidence="2">The sequence shown here is derived from an EMBL/GenBank/DDBJ whole genome shotgun (WGS) entry which is preliminary data.</text>
</comment>
<proteinExistence type="predicted"/>
<feature type="compositionally biased region" description="Basic and acidic residues" evidence="1">
    <location>
        <begin position="37"/>
        <end position="48"/>
    </location>
</feature>
<dbReference type="AlphaFoldDB" id="A0A811MQZ5"/>
<feature type="compositionally biased region" description="Low complexity" evidence="1">
    <location>
        <begin position="23"/>
        <end position="32"/>
    </location>
</feature>
<organism evidence="2 3">
    <name type="scientific">Miscanthus lutarioriparius</name>
    <dbReference type="NCBI Taxonomy" id="422564"/>
    <lineage>
        <taxon>Eukaryota</taxon>
        <taxon>Viridiplantae</taxon>
        <taxon>Streptophyta</taxon>
        <taxon>Embryophyta</taxon>
        <taxon>Tracheophyta</taxon>
        <taxon>Spermatophyta</taxon>
        <taxon>Magnoliopsida</taxon>
        <taxon>Liliopsida</taxon>
        <taxon>Poales</taxon>
        <taxon>Poaceae</taxon>
        <taxon>PACMAD clade</taxon>
        <taxon>Panicoideae</taxon>
        <taxon>Andropogonodae</taxon>
        <taxon>Andropogoneae</taxon>
        <taxon>Saccharinae</taxon>
        <taxon>Miscanthus</taxon>
    </lineage>
</organism>
<keyword evidence="3" id="KW-1185">Reference proteome</keyword>
<evidence type="ECO:0000313" key="3">
    <source>
        <dbReference type="Proteomes" id="UP000604825"/>
    </source>
</evidence>
<evidence type="ECO:0000313" key="2">
    <source>
        <dbReference type="EMBL" id="CAD6209476.1"/>
    </source>
</evidence>